<accession>A0A8X6XL10</accession>
<evidence type="ECO:0000313" key="2">
    <source>
        <dbReference type="Proteomes" id="UP000886998"/>
    </source>
</evidence>
<comment type="caution">
    <text evidence="1">The sequence shown here is derived from an EMBL/GenBank/DDBJ whole genome shotgun (WGS) entry which is preliminary data.</text>
</comment>
<protein>
    <submittedName>
        <fullName evidence="1">Uncharacterized protein</fullName>
    </submittedName>
</protein>
<keyword evidence="2" id="KW-1185">Reference proteome</keyword>
<proteinExistence type="predicted"/>
<sequence>MTLSSPIQLKKFLVIKKISKPCEWISTMRQLIAVTSGNPNRNAVETGSYTLWNNQAYDSGTHPRHRFQSRGYHGQQHQYHMVDSMEGSSSTVNLCNRIDIIFASPKIMKMSRGKDDN</sequence>
<evidence type="ECO:0000313" key="1">
    <source>
        <dbReference type="EMBL" id="GFY54535.1"/>
    </source>
</evidence>
<reference evidence="1" key="1">
    <citation type="submission" date="2020-08" db="EMBL/GenBank/DDBJ databases">
        <title>Multicomponent nature underlies the extraordinary mechanical properties of spider dragline silk.</title>
        <authorList>
            <person name="Kono N."/>
            <person name="Nakamura H."/>
            <person name="Mori M."/>
            <person name="Yoshida Y."/>
            <person name="Ohtoshi R."/>
            <person name="Malay A.D."/>
            <person name="Moran D.A.P."/>
            <person name="Tomita M."/>
            <person name="Numata K."/>
            <person name="Arakawa K."/>
        </authorList>
    </citation>
    <scope>NUCLEOTIDE SEQUENCE</scope>
</reference>
<dbReference type="Proteomes" id="UP000886998">
    <property type="component" value="Unassembled WGS sequence"/>
</dbReference>
<name>A0A8X6XL10_9ARAC</name>
<dbReference type="AlphaFoldDB" id="A0A8X6XL10"/>
<dbReference type="EMBL" id="BMAV01009915">
    <property type="protein sequence ID" value="GFY54535.1"/>
    <property type="molecule type" value="Genomic_DNA"/>
</dbReference>
<organism evidence="1 2">
    <name type="scientific">Trichonephila inaurata madagascariensis</name>
    <dbReference type="NCBI Taxonomy" id="2747483"/>
    <lineage>
        <taxon>Eukaryota</taxon>
        <taxon>Metazoa</taxon>
        <taxon>Ecdysozoa</taxon>
        <taxon>Arthropoda</taxon>
        <taxon>Chelicerata</taxon>
        <taxon>Arachnida</taxon>
        <taxon>Araneae</taxon>
        <taxon>Araneomorphae</taxon>
        <taxon>Entelegynae</taxon>
        <taxon>Araneoidea</taxon>
        <taxon>Nephilidae</taxon>
        <taxon>Trichonephila</taxon>
        <taxon>Trichonephila inaurata</taxon>
    </lineage>
</organism>
<gene>
    <name evidence="1" type="ORF">TNIN_441351</name>
</gene>